<evidence type="ECO:0000259" key="1">
    <source>
        <dbReference type="PROSITE" id="PS50943"/>
    </source>
</evidence>
<dbReference type="RefSeq" id="WP_371953446.1">
    <property type="nucleotide sequence ID" value="NZ_JAXCEI010000015.1"/>
</dbReference>
<dbReference type="Gene3D" id="1.10.260.40">
    <property type="entry name" value="lambda repressor-like DNA-binding domains"/>
    <property type="match status" value="1"/>
</dbReference>
<dbReference type="Proteomes" id="UP001569963">
    <property type="component" value="Unassembled WGS sequence"/>
</dbReference>
<dbReference type="InterPro" id="IPR010982">
    <property type="entry name" value="Lambda_DNA-bd_dom_sf"/>
</dbReference>
<feature type="domain" description="HTH cro/C1-type" evidence="1">
    <location>
        <begin position="18"/>
        <end position="72"/>
    </location>
</feature>
<dbReference type="Pfam" id="PF19054">
    <property type="entry name" value="DUF5753"/>
    <property type="match status" value="1"/>
</dbReference>
<reference evidence="2 3" key="1">
    <citation type="submission" date="2023-11" db="EMBL/GenBank/DDBJ databases">
        <title>Actinomadura monticuli sp. nov., isolated from volcanic ash.</title>
        <authorList>
            <person name="Lee S.D."/>
            <person name="Yang H."/>
            <person name="Kim I.S."/>
        </authorList>
    </citation>
    <scope>NUCLEOTIDE SEQUENCE [LARGE SCALE GENOMIC DNA]</scope>
    <source>
        <strain evidence="2 3">DLS-62</strain>
    </source>
</reference>
<dbReference type="EMBL" id="JAXCEI010000015">
    <property type="protein sequence ID" value="MFA1542945.1"/>
    <property type="molecule type" value="Genomic_DNA"/>
</dbReference>
<dbReference type="InterPro" id="IPR001387">
    <property type="entry name" value="Cro/C1-type_HTH"/>
</dbReference>
<protein>
    <submittedName>
        <fullName evidence="2">Helix-turn-helix transcriptional regulator</fullName>
    </submittedName>
</protein>
<accession>A0ABV4QIF7</accession>
<dbReference type="InterPro" id="IPR043917">
    <property type="entry name" value="DUF5753"/>
</dbReference>
<dbReference type="CDD" id="cd00093">
    <property type="entry name" value="HTH_XRE"/>
    <property type="match status" value="1"/>
</dbReference>
<gene>
    <name evidence="2" type="ORF">SM611_28775</name>
</gene>
<comment type="caution">
    <text evidence="2">The sequence shown here is derived from an EMBL/GenBank/DDBJ whole genome shotgun (WGS) entry which is preliminary data.</text>
</comment>
<dbReference type="SUPFAM" id="SSF47413">
    <property type="entry name" value="lambda repressor-like DNA-binding domains"/>
    <property type="match status" value="1"/>
</dbReference>
<dbReference type="Pfam" id="PF13560">
    <property type="entry name" value="HTH_31"/>
    <property type="match status" value="1"/>
</dbReference>
<evidence type="ECO:0000313" key="2">
    <source>
        <dbReference type="EMBL" id="MFA1542945.1"/>
    </source>
</evidence>
<name>A0ABV4QIF7_9ACTN</name>
<proteinExistence type="predicted"/>
<sequence>MPEATLSTTRRRKIGRVLRRLREESGYTLKTAGRHLERSPSSLSQIENGVQWLRLRDLGFILDRYDVPTDLRAALMTLAEQDRQPGWWDAYKDLAAPEALDRVSLEHDASRIITTETTFIPGLLQTESYARAVIRGLTLRHSPTALERYVEFRLTRQCILNEDALISLDVILDEAALRRVRGGRDVMRSQLRRLLNQSELDTVALHILPLSVDAGPAYAGQFQLLDIGNRILSAVLTDHPTGQWIAEDDKEVAQYRDTFEQVRSSALSEAASRDMIRRIVSEL</sequence>
<evidence type="ECO:0000313" key="3">
    <source>
        <dbReference type="Proteomes" id="UP001569963"/>
    </source>
</evidence>
<organism evidence="2 3">
    <name type="scientific">Actinomadura monticuli</name>
    <dbReference type="NCBI Taxonomy" id="3097367"/>
    <lineage>
        <taxon>Bacteria</taxon>
        <taxon>Bacillati</taxon>
        <taxon>Actinomycetota</taxon>
        <taxon>Actinomycetes</taxon>
        <taxon>Streptosporangiales</taxon>
        <taxon>Thermomonosporaceae</taxon>
        <taxon>Actinomadura</taxon>
    </lineage>
</organism>
<keyword evidence="3" id="KW-1185">Reference proteome</keyword>
<dbReference type="PROSITE" id="PS50943">
    <property type="entry name" value="HTH_CROC1"/>
    <property type="match status" value="1"/>
</dbReference>